<dbReference type="InterPro" id="IPR021109">
    <property type="entry name" value="Peptidase_aspartic_dom_sf"/>
</dbReference>
<dbReference type="SUPFAM" id="SSF56672">
    <property type="entry name" value="DNA/RNA polymerases"/>
    <property type="match status" value="1"/>
</dbReference>
<gene>
    <name evidence="3" type="ORF">ABMA27_006459</name>
</gene>
<dbReference type="PROSITE" id="PS51257">
    <property type="entry name" value="PROKAR_LIPOPROTEIN"/>
    <property type="match status" value="1"/>
</dbReference>
<dbReference type="InterPro" id="IPR012337">
    <property type="entry name" value="RNaseH-like_sf"/>
</dbReference>
<sequence length="1824" mass="205551">MSKPQKDDTFATEATIDSLTVAIQLALSCRNMIFARVQSIYDLIGKVNAGTEPQESFICACFNIDAVRTEFRQAYDKYNVLVLKQNPNAKIDEQSWTSFEDLYCRIKYTYSTFTKLSTAPATSPSSSDLIKQQVRLPPIEIMSFDGDIRNWPLFYANFKSTVHENKSLTNAEKLYYLLGKLSDKAQSAFSGICPDGNNYKIIFDSLVSKYENKRLLASTYLNQMFDHKQFNVASIDNFESFSDNFVSAANALKNLKIDNLSDFILFHIAIKKIDSETARLFEMSSKDKIPSFDSLVKFIKEQSCILMNTSTLHGSSSRVNLTSKQQNKGSAKNVPRPQSYTVINKPAKCMCDNFIHEHLYKCPAFSNLSPSDRFKSVKQLDACINCLSNKHKANVCQSKSRCKVCQNKHHSLLHFNNRNTHSSNTQVPSGLSAVARTVPGSISASSARPSQHVMITDKSASAQPSFSHASPPPVQLSQSHAQAPDSMRDDVTRAVYHSAPQCNASIAASVDNANCLNAFKQQCTTNTTVLLSTATVIIRDAIDNSEHLVRCLLDSGSQINFITSECCKRLGLTNFFSDTPSVKGIGGTEKPVKGSVHFQFASRFNSNVLYNVNSLVVDEITDNLPTAPVDISALPYLQGLPLADESFGTPGRIDVLIGASLFPHLLLPRVVSSNSSAPPAVQTVLGYVIMGTVPALPTRRNKASLACCSYLSQPPDADTLETALKKFWQVDEAPVTHSTSKSLDEQECEYFYSATTERDKDTGRYTVALPFRTDVFSLGNSLDVAKKRFFFLEKKLESRPELRTAYNDVIREYIDKDYLSPAPLASSEDSRPDYVIPHHAVVRFDKTTTRLRSVLDASSKTSSGISLNDILHSGPNLQGDLFTILLNFRLFAIALSADCRQMFLQIGVRESDRRFQRIFYRFSMNDPLVLYQFNRVCFGLKSSPYHALRTIQQLIEDDGHTFPLASAVTSDCLYMDDIVFSELSEPRAVQVAHELIQLFRGGQFDLVKWTSNSQTVLNGIPASHRLSEQLEFDKSVEQKVLGLRWCKSSDCFEFLISAPPDTCTKRAILSAVARLWDIMGFVAPVVLFAKLLIKELWLLKLDWDDEPPRHIKNIWHSFRAALPLLNNFKIPRHLGLFENCILRLIGFSDASERAYGAVVYAHITRNDEVIVQLVCAKSKVSPVKPLTIARLELCGAELLSKLLRRVYDTYDPRYKITSIHAFTDSKVTLCWINSSPHRWQTFVANRVVRIVDNVPAERFYHVAGTENPADCLSRGLTPDKLIEHPLWLHGPAWAKRDPSEWPINKITDLGSDSIPEEKVHAHPVVPCLNSDSLLLALAERTSSWTKLLRVIVFVYRFMKKLPRRNNTVTASDLEFAENILLCHVQKKYFFKDFANLKDDKCCSPALIKLKPFLDNDLIRVGGRLSYSAETYNTKHPVVLPRRDRIVELLIDYYHKKYLHAGPELTMSLLRHKYWILSARRIIRYRIHKCNACHRYKPRPQSSPIMSDLPNFRVTAAIKAFSHTGCDYAGPIQYVPIRARGAKSRKGYLCVFTCMTTRAIHIELATDLTTVSFIAALKRFLSRRGPVQCLYSDNATNFRGANSYLRSLYDFLDKEYRPRFEEELAEHRIKFLHIPSASSHFGGCWESMIKTVKTHLFKVIGQQLLSYEELVTILTQIECLLNSRPLTVLSSDPSEPTALTPSHFLHTLPLHSLPAAEIGSSTAENLLDRHSLMDKLVQSFWNRWRSEYLHSLQTRLKWNKSTGDTIRVGTVVIIVNDNAPPLSWPLGIIEKLHTSKDGSTRVVSVRTCKGTLVRPVVRLCPIPTQ</sequence>
<dbReference type="Gene3D" id="3.30.420.10">
    <property type="entry name" value="Ribonuclease H-like superfamily/Ribonuclease H"/>
    <property type="match status" value="1"/>
</dbReference>
<dbReference type="InterPro" id="IPR005312">
    <property type="entry name" value="DUF1759"/>
</dbReference>
<name>A0ABR3IJA9_LOXSC</name>
<dbReference type="InterPro" id="IPR041588">
    <property type="entry name" value="Integrase_H2C2"/>
</dbReference>
<evidence type="ECO:0000313" key="3">
    <source>
        <dbReference type="EMBL" id="KAL0901147.1"/>
    </source>
</evidence>
<reference evidence="3 4" key="1">
    <citation type="submission" date="2024-06" db="EMBL/GenBank/DDBJ databases">
        <title>A chromosome-level genome assembly of beet webworm, Loxostege sticticalis.</title>
        <authorList>
            <person name="Zhang Y."/>
        </authorList>
    </citation>
    <scope>NUCLEOTIDE SEQUENCE [LARGE SCALE GENOMIC DNA]</scope>
    <source>
        <strain evidence="3">AQ026</strain>
        <tissue evidence="3">Whole body</tissue>
    </source>
</reference>
<dbReference type="PANTHER" id="PTHR47331">
    <property type="entry name" value="PHD-TYPE DOMAIN-CONTAINING PROTEIN"/>
    <property type="match status" value="1"/>
</dbReference>
<dbReference type="Gene3D" id="3.10.10.10">
    <property type="entry name" value="HIV Type 1 Reverse Transcriptase, subunit A, domain 1"/>
    <property type="match status" value="1"/>
</dbReference>
<dbReference type="Pfam" id="PF03564">
    <property type="entry name" value="DUF1759"/>
    <property type="match status" value="1"/>
</dbReference>
<dbReference type="PROSITE" id="PS50994">
    <property type="entry name" value="INTEGRASE"/>
    <property type="match status" value="1"/>
</dbReference>
<dbReference type="InterPro" id="IPR043128">
    <property type="entry name" value="Rev_trsase/Diguanyl_cyclase"/>
</dbReference>
<accession>A0ABR3IJA9</accession>
<dbReference type="Pfam" id="PF05380">
    <property type="entry name" value="Peptidase_A17"/>
    <property type="match status" value="1"/>
</dbReference>
<dbReference type="Proteomes" id="UP001549920">
    <property type="component" value="Unassembled WGS sequence"/>
</dbReference>
<dbReference type="InterPro" id="IPR036397">
    <property type="entry name" value="RNaseH_sf"/>
</dbReference>
<dbReference type="Gene3D" id="3.30.70.270">
    <property type="match status" value="1"/>
</dbReference>
<feature type="domain" description="Integrase catalytic" evidence="2">
    <location>
        <begin position="1505"/>
        <end position="1708"/>
    </location>
</feature>
<evidence type="ECO:0000313" key="4">
    <source>
        <dbReference type="Proteomes" id="UP001549920"/>
    </source>
</evidence>
<comment type="caution">
    <text evidence="3">The sequence shown here is derived from an EMBL/GenBank/DDBJ whole genome shotgun (WGS) entry which is preliminary data.</text>
</comment>
<dbReference type="PANTHER" id="PTHR47331:SF1">
    <property type="entry name" value="GAG-LIKE PROTEIN"/>
    <property type="match status" value="1"/>
</dbReference>
<dbReference type="InterPro" id="IPR040676">
    <property type="entry name" value="DUF5641"/>
</dbReference>
<keyword evidence="4" id="KW-1185">Reference proteome</keyword>
<dbReference type="SUPFAM" id="SSF53098">
    <property type="entry name" value="Ribonuclease H-like"/>
    <property type="match status" value="1"/>
</dbReference>
<feature type="compositionally biased region" description="Polar residues" evidence="1">
    <location>
        <begin position="458"/>
        <end position="468"/>
    </location>
</feature>
<protein>
    <recommendedName>
        <fullName evidence="2">Integrase catalytic domain-containing protein</fullName>
    </recommendedName>
</protein>
<dbReference type="CDD" id="cd00303">
    <property type="entry name" value="retropepsin_like"/>
    <property type="match status" value="1"/>
</dbReference>
<organism evidence="3 4">
    <name type="scientific">Loxostege sticticalis</name>
    <name type="common">Beet webworm moth</name>
    <dbReference type="NCBI Taxonomy" id="481309"/>
    <lineage>
        <taxon>Eukaryota</taxon>
        <taxon>Metazoa</taxon>
        <taxon>Ecdysozoa</taxon>
        <taxon>Arthropoda</taxon>
        <taxon>Hexapoda</taxon>
        <taxon>Insecta</taxon>
        <taxon>Pterygota</taxon>
        <taxon>Neoptera</taxon>
        <taxon>Endopterygota</taxon>
        <taxon>Lepidoptera</taxon>
        <taxon>Glossata</taxon>
        <taxon>Ditrysia</taxon>
        <taxon>Pyraloidea</taxon>
        <taxon>Crambidae</taxon>
        <taxon>Pyraustinae</taxon>
        <taxon>Loxostege</taxon>
    </lineage>
</organism>
<evidence type="ECO:0000259" key="2">
    <source>
        <dbReference type="PROSITE" id="PS50994"/>
    </source>
</evidence>
<dbReference type="Gene3D" id="2.40.70.10">
    <property type="entry name" value="Acid Proteases"/>
    <property type="match status" value="1"/>
</dbReference>
<evidence type="ECO:0000256" key="1">
    <source>
        <dbReference type="SAM" id="MobiDB-lite"/>
    </source>
</evidence>
<dbReference type="InterPro" id="IPR008042">
    <property type="entry name" value="Retrotrans_Pao"/>
</dbReference>
<dbReference type="InterPro" id="IPR001584">
    <property type="entry name" value="Integrase_cat-core"/>
</dbReference>
<dbReference type="Pfam" id="PF17921">
    <property type="entry name" value="Integrase_H2C2"/>
    <property type="match status" value="1"/>
</dbReference>
<dbReference type="Pfam" id="PF18701">
    <property type="entry name" value="DUF5641"/>
    <property type="match status" value="1"/>
</dbReference>
<feature type="region of interest" description="Disordered" evidence="1">
    <location>
        <begin position="317"/>
        <end position="337"/>
    </location>
</feature>
<dbReference type="EMBL" id="JBEUOH010000002">
    <property type="protein sequence ID" value="KAL0901147.1"/>
    <property type="molecule type" value="Genomic_DNA"/>
</dbReference>
<proteinExistence type="predicted"/>
<feature type="region of interest" description="Disordered" evidence="1">
    <location>
        <begin position="442"/>
        <end position="490"/>
    </location>
</feature>
<dbReference type="InterPro" id="IPR043502">
    <property type="entry name" value="DNA/RNA_pol_sf"/>
</dbReference>